<accession>A0ABX0VHK3</accession>
<dbReference type="Gene3D" id="1.10.1070.20">
    <property type="match status" value="1"/>
</dbReference>
<keyword evidence="3" id="KW-0418">Kinase</keyword>
<dbReference type="PANTHER" id="PTHR37419:SF8">
    <property type="entry name" value="TOXIN YJJJ"/>
    <property type="match status" value="1"/>
</dbReference>
<gene>
    <name evidence="6" type="ORF">E2L00_02715</name>
</gene>
<organism evidence="6 7">
    <name type="scientific">Cedecea colo</name>
    <dbReference type="NCBI Taxonomy" id="2552946"/>
    <lineage>
        <taxon>Bacteria</taxon>
        <taxon>Pseudomonadati</taxon>
        <taxon>Pseudomonadota</taxon>
        <taxon>Gammaproteobacteria</taxon>
        <taxon>Enterobacterales</taxon>
        <taxon>Enterobacteriaceae</taxon>
        <taxon>Cedecea</taxon>
    </lineage>
</organism>
<feature type="domain" description="HipA-like C-terminal" evidence="4">
    <location>
        <begin position="168"/>
        <end position="384"/>
    </location>
</feature>
<reference evidence="6 7" key="1">
    <citation type="journal article" date="2020" name="Microorganisms">
        <title>Polyphasic Characterisation of Cedecea colo sp. nov., a New Enteric Bacterium Isolated from the Koala Hindgut.</title>
        <authorList>
            <person name="Boath J.M."/>
            <person name="Dakhal S."/>
            <person name="Van T.T.H."/>
            <person name="Moore R.J."/>
            <person name="Dekiwadia C."/>
            <person name="Macreadie I.G."/>
        </authorList>
    </citation>
    <scope>NUCLEOTIDE SEQUENCE [LARGE SCALE GENOMIC DNA]</scope>
    <source>
        <strain evidence="6 7">ZA</strain>
    </source>
</reference>
<dbReference type="InterPro" id="IPR017508">
    <property type="entry name" value="HipA_N1"/>
</dbReference>
<feature type="domain" description="HipA N-terminal subdomain 1" evidence="5">
    <location>
        <begin position="19"/>
        <end position="121"/>
    </location>
</feature>
<evidence type="ECO:0000256" key="3">
    <source>
        <dbReference type="ARBA" id="ARBA00022777"/>
    </source>
</evidence>
<evidence type="ECO:0000259" key="5">
    <source>
        <dbReference type="Pfam" id="PF13657"/>
    </source>
</evidence>
<evidence type="ECO:0000256" key="1">
    <source>
        <dbReference type="ARBA" id="ARBA00010164"/>
    </source>
</evidence>
<name>A0ABX0VHK3_9ENTR</name>
<proteinExistence type="inferred from homology"/>
<dbReference type="Pfam" id="PF13657">
    <property type="entry name" value="Couple_hipA"/>
    <property type="match status" value="1"/>
</dbReference>
<keyword evidence="7" id="KW-1185">Reference proteome</keyword>
<dbReference type="RefSeq" id="WP_167606621.1">
    <property type="nucleotide sequence ID" value="NZ_SOYS01000001.1"/>
</dbReference>
<dbReference type="Proteomes" id="UP000697927">
    <property type="component" value="Unassembled WGS sequence"/>
</dbReference>
<keyword evidence="2" id="KW-0808">Transferase</keyword>
<comment type="similarity">
    <text evidence="1">Belongs to the HipA Ser/Thr kinase family.</text>
</comment>
<evidence type="ECO:0000256" key="2">
    <source>
        <dbReference type="ARBA" id="ARBA00022679"/>
    </source>
</evidence>
<evidence type="ECO:0000313" key="7">
    <source>
        <dbReference type="Proteomes" id="UP000697927"/>
    </source>
</evidence>
<dbReference type="InterPro" id="IPR052028">
    <property type="entry name" value="HipA_Ser/Thr_kinase"/>
</dbReference>
<evidence type="ECO:0000313" key="6">
    <source>
        <dbReference type="EMBL" id="NIY46463.1"/>
    </source>
</evidence>
<dbReference type="EMBL" id="SOYS01000001">
    <property type="protein sequence ID" value="NIY46463.1"/>
    <property type="molecule type" value="Genomic_DNA"/>
</dbReference>
<dbReference type="InterPro" id="IPR012893">
    <property type="entry name" value="HipA-like_C"/>
</dbReference>
<protein>
    <submittedName>
        <fullName evidence="6">Type II toxin-antitoxin system HipA family toxin</fullName>
    </submittedName>
</protein>
<comment type="caution">
    <text evidence="6">The sequence shown here is derived from an EMBL/GenBank/DDBJ whole genome shotgun (WGS) entry which is preliminary data.</text>
</comment>
<sequence>MIYQPLRNLEVIYRGWGEEWALGRLAEGTVRGRWLFEFSAEALDRGIEFSPLQLPLSAETYADFEPHQERLPGFVADSLPDGWGRLLMDRLLRRNQFEPASVSVLDRLALLGEDTMGALTYRPLLSLPDKQDDEYNIHNLRELAQEVRQEVTGQHSDALRELVRLGGSPHGARPKAVVEYNAITGDMGTTPVAGCEPWLVKFPSAQEEAWVCAMEEIYARMARRAGIEFPVSQYFRLDGGLAAFGVRRFDRQAGMRIPVLSMAGALHADFRLPGLDYTQILRATSLITRDVKEREVQARRMVFNVLMNNRDDHAKNFSFVLNEEGEWKVSPAYDLTFQDGPGGEHQSAVMGHGTRITRSILLKAAQNAGINASVMKPIIEEVAEVACGFITVANELADDIPRNEIRVVAGRINENLSGLRR</sequence>
<dbReference type="PANTHER" id="PTHR37419">
    <property type="entry name" value="SERINE/THREONINE-PROTEIN KINASE TOXIN HIPA"/>
    <property type="match status" value="1"/>
</dbReference>
<evidence type="ECO:0000259" key="4">
    <source>
        <dbReference type="Pfam" id="PF07804"/>
    </source>
</evidence>
<dbReference type="Pfam" id="PF07804">
    <property type="entry name" value="HipA_C"/>
    <property type="match status" value="1"/>
</dbReference>